<evidence type="ECO:0000313" key="2">
    <source>
        <dbReference type="EMBL" id="TPN87671.1"/>
    </source>
</evidence>
<keyword evidence="1" id="KW-0812">Transmembrane</keyword>
<dbReference type="OrthoDB" id="1151084at2"/>
<name>A0A504JLZ5_9FLAO</name>
<gene>
    <name evidence="2" type="ORF">FHK87_08830</name>
</gene>
<dbReference type="Proteomes" id="UP000315540">
    <property type="component" value="Unassembled WGS sequence"/>
</dbReference>
<proteinExistence type="predicted"/>
<dbReference type="AlphaFoldDB" id="A0A504JLZ5"/>
<keyword evidence="1" id="KW-0472">Membrane</keyword>
<reference evidence="2 3" key="1">
    <citation type="submission" date="2019-06" db="EMBL/GenBank/DDBJ databases">
        <authorList>
            <person name="Meng X."/>
        </authorList>
    </citation>
    <scope>NUCLEOTIDE SEQUENCE [LARGE SCALE GENOMIC DNA]</scope>
    <source>
        <strain evidence="2 3">M625</strain>
    </source>
</reference>
<evidence type="ECO:0000313" key="3">
    <source>
        <dbReference type="Proteomes" id="UP000315540"/>
    </source>
</evidence>
<keyword evidence="1" id="KW-1133">Transmembrane helix</keyword>
<keyword evidence="3" id="KW-1185">Reference proteome</keyword>
<organism evidence="2 3">
    <name type="scientific">Aquimarina algicola</name>
    <dbReference type="NCBI Taxonomy" id="2589995"/>
    <lineage>
        <taxon>Bacteria</taxon>
        <taxon>Pseudomonadati</taxon>
        <taxon>Bacteroidota</taxon>
        <taxon>Flavobacteriia</taxon>
        <taxon>Flavobacteriales</taxon>
        <taxon>Flavobacteriaceae</taxon>
        <taxon>Aquimarina</taxon>
    </lineage>
</organism>
<accession>A0A504JLZ5</accession>
<sequence length="201" mass="23048">MRVTINNIPRDLKTVIDSEPVDFLIKSAKNHPRKNGMSLSIFSLFWNTIVMVLLIGFIKPSFENGKLHLASDDLDSLLFPAIFLGFFLVIGIAIAVWGVIMLFQKGGYFVGTESRLIKYRKGTVEIKDWEQFSGNIKVKKRKTHGDLELELRTGKMRSRKNGGDQFVPDIIFMSKIENVLEVEKKCRIRIKENDPTPRVDY</sequence>
<dbReference type="EMBL" id="VFWZ01000002">
    <property type="protein sequence ID" value="TPN87671.1"/>
    <property type="molecule type" value="Genomic_DNA"/>
</dbReference>
<evidence type="ECO:0000256" key="1">
    <source>
        <dbReference type="SAM" id="Phobius"/>
    </source>
</evidence>
<feature type="transmembrane region" description="Helical" evidence="1">
    <location>
        <begin position="39"/>
        <end position="58"/>
    </location>
</feature>
<protein>
    <submittedName>
        <fullName evidence="2">Uncharacterized protein</fullName>
    </submittedName>
</protein>
<comment type="caution">
    <text evidence="2">The sequence shown here is derived from an EMBL/GenBank/DDBJ whole genome shotgun (WGS) entry which is preliminary data.</text>
</comment>
<feature type="transmembrane region" description="Helical" evidence="1">
    <location>
        <begin position="78"/>
        <end position="103"/>
    </location>
</feature>
<dbReference type="RefSeq" id="WP_140592311.1">
    <property type="nucleotide sequence ID" value="NZ_VFWZ01000002.1"/>
</dbReference>